<reference evidence="1" key="1">
    <citation type="journal article" date="2023" name="G3 (Bethesda)">
        <title>A reference genome for the long-term kleptoplast-retaining sea slug Elysia crispata morphotype clarki.</title>
        <authorList>
            <person name="Eastman K.E."/>
            <person name="Pendleton A.L."/>
            <person name="Shaikh M.A."/>
            <person name="Suttiyut T."/>
            <person name="Ogas R."/>
            <person name="Tomko P."/>
            <person name="Gavelis G."/>
            <person name="Widhalm J.R."/>
            <person name="Wisecaver J.H."/>
        </authorList>
    </citation>
    <scope>NUCLEOTIDE SEQUENCE</scope>
    <source>
        <strain evidence="1">ECLA1</strain>
    </source>
</reference>
<proteinExistence type="predicted"/>
<evidence type="ECO:0000313" key="2">
    <source>
        <dbReference type="Proteomes" id="UP001283361"/>
    </source>
</evidence>
<sequence length="170" mass="18474">MIITRTDHVTLDTANSFLWSEPGVTSSVRLTATDCSLSSDENFSILRALLLEALVKLKCCIMLQPALLLRSGHRHPRVLLSLEKLGSPSITACRPSVIHYALSSSVVRALVSQSGRLRLSLVAAEKDGKMSETRFQLANSFLIVNVSLKHPNIAARNSTTISYIAGGFPL</sequence>
<name>A0AAE1E337_9GAST</name>
<protein>
    <submittedName>
        <fullName evidence="1">Uncharacterized protein</fullName>
    </submittedName>
</protein>
<gene>
    <name evidence="1" type="ORF">RRG08_049180</name>
</gene>
<dbReference type="AlphaFoldDB" id="A0AAE1E337"/>
<dbReference type="Proteomes" id="UP001283361">
    <property type="component" value="Unassembled WGS sequence"/>
</dbReference>
<evidence type="ECO:0000313" key="1">
    <source>
        <dbReference type="EMBL" id="KAK3792481.1"/>
    </source>
</evidence>
<organism evidence="1 2">
    <name type="scientific">Elysia crispata</name>
    <name type="common">lettuce slug</name>
    <dbReference type="NCBI Taxonomy" id="231223"/>
    <lineage>
        <taxon>Eukaryota</taxon>
        <taxon>Metazoa</taxon>
        <taxon>Spiralia</taxon>
        <taxon>Lophotrochozoa</taxon>
        <taxon>Mollusca</taxon>
        <taxon>Gastropoda</taxon>
        <taxon>Heterobranchia</taxon>
        <taxon>Euthyneura</taxon>
        <taxon>Panpulmonata</taxon>
        <taxon>Sacoglossa</taxon>
        <taxon>Placobranchoidea</taxon>
        <taxon>Plakobranchidae</taxon>
        <taxon>Elysia</taxon>
    </lineage>
</organism>
<dbReference type="EMBL" id="JAWDGP010001372">
    <property type="protein sequence ID" value="KAK3792481.1"/>
    <property type="molecule type" value="Genomic_DNA"/>
</dbReference>
<accession>A0AAE1E337</accession>
<comment type="caution">
    <text evidence="1">The sequence shown here is derived from an EMBL/GenBank/DDBJ whole genome shotgun (WGS) entry which is preliminary data.</text>
</comment>
<keyword evidence="2" id="KW-1185">Reference proteome</keyword>